<dbReference type="Proteomes" id="UP000003327">
    <property type="component" value="Unassembled WGS sequence"/>
</dbReference>
<evidence type="ECO:0000313" key="2">
    <source>
        <dbReference type="Proteomes" id="UP000003327"/>
    </source>
</evidence>
<dbReference type="STRING" id="649761.HMPREF0973_01321"/>
<dbReference type="EMBL" id="ACVA01000031">
    <property type="protein sequence ID" value="EEX18786.1"/>
    <property type="molecule type" value="Genomic_DNA"/>
</dbReference>
<sequence length="64" mass="7691">MLHHLNRSRCFLPFEKGVSLTQREASFIARKRPRCLHMRLFTLLPIRREVVEWGICPYFVAYSL</sequence>
<accession>C9MNY3</accession>
<protein>
    <submittedName>
        <fullName evidence="1">Uncharacterized protein</fullName>
    </submittedName>
</protein>
<organism evidence="1 2">
    <name type="scientific">Prevotella veroralis F0319</name>
    <dbReference type="NCBI Taxonomy" id="649761"/>
    <lineage>
        <taxon>Bacteria</taxon>
        <taxon>Pseudomonadati</taxon>
        <taxon>Bacteroidota</taxon>
        <taxon>Bacteroidia</taxon>
        <taxon>Bacteroidales</taxon>
        <taxon>Prevotellaceae</taxon>
        <taxon>Prevotella</taxon>
    </lineage>
</organism>
<dbReference type="HOGENOM" id="CLU_2864154_0_0_10"/>
<reference evidence="1 2" key="1">
    <citation type="submission" date="2009-09" db="EMBL/GenBank/DDBJ databases">
        <authorList>
            <person name="Weinstock G."/>
            <person name="Sodergren E."/>
            <person name="Clifton S."/>
            <person name="Fulton L."/>
            <person name="Fulton B."/>
            <person name="Courtney L."/>
            <person name="Fronick C."/>
            <person name="Harrison M."/>
            <person name="Strong C."/>
            <person name="Farmer C."/>
            <person name="Delahaunty K."/>
            <person name="Markovic C."/>
            <person name="Hall O."/>
            <person name="Minx P."/>
            <person name="Tomlinson C."/>
            <person name="Mitreva M."/>
            <person name="Nelson J."/>
            <person name="Hou S."/>
            <person name="Wollam A."/>
            <person name="Pepin K.H."/>
            <person name="Johnson M."/>
            <person name="Bhonagiri V."/>
            <person name="Nash W.E."/>
            <person name="Warren W."/>
            <person name="Chinwalla A."/>
            <person name="Mardis E.R."/>
            <person name="Wilson R.K."/>
        </authorList>
    </citation>
    <scope>NUCLEOTIDE SEQUENCE [LARGE SCALE GENOMIC DNA]</scope>
    <source>
        <strain evidence="1 2">F0319</strain>
    </source>
</reference>
<name>C9MNY3_9BACT</name>
<keyword evidence="2" id="KW-1185">Reference proteome</keyword>
<evidence type="ECO:0000313" key="1">
    <source>
        <dbReference type="EMBL" id="EEX18786.1"/>
    </source>
</evidence>
<gene>
    <name evidence="1" type="ORF">HMPREF0973_01321</name>
</gene>
<proteinExistence type="predicted"/>
<comment type="caution">
    <text evidence="1">The sequence shown here is derived from an EMBL/GenBank/DDBJ whole genome shotgun (WGS) entry which is preliminary data.</text>
</comment>
<dbReference type="AlphaFoldDB" id="C9MNY3"/>